<dbReference type="EMBL" id="SPRO01000010">
    <property type="protein sequence ID" value="TIC31868.1"/>
    <property type="molecule type" value="Genomic_DNA"/>
</dbReference>
<dbReference type="AlphaFoldDB" id="A0A4T0RXI5"/>
<dbReference type="InterPro" id="IPR006634">
    <property type="entry name" value="TLC-dom"/>
</dbReference>
<evidence type="ECO:0000313" key="10">
    <source>
        <dbReference type="EMBL" id="TIC31868.1"/>
    </source>
</evidence>
<dbReference type="PANTHER" id="PTHR13439:SF0">
    <property type="entry name" value="TOPOISOMERASE I DAMAGE AFFECTED PROTEIN 4"/>
    <property type="match status" value="1"/>
</dbReference>
<feature type="transmembrane region" description="Helical" evidence="6">
    <location>
        <begin position="12"/>
        <end position="35"/>
    </location>
</feature>
<dbReference type="Proteomes" id="UP000305647">
    <property type="component" value="Unassembled WGS sequence"/>
</dbReference>
<evidence type="ECO:0000313" key="9">
    <source>
        <dbReference type="EMBL" id="TIC03319.1"/>
    </source>
</evidence>
<dbReference type="EMBL" id="SPRV01000001">
    <property type="protein sequence ID" value="TIC71963.1"/>
    <property type="molecule type" value="Genomic_DNA"/>
</dbReference>
<dbReference type="Proteomes" id="UP000310685">
    <property type="component" value="Unassembled WGS sequence"/>
</dbReference>
<dbReference type="EMBL" id="SPRH01000007">
    <property type="protein sequence ID" value="TIC03319.1"/>
    <property type="molecule type" value="Genomic_DNA"/>
</dbReference>
<dbReference type="EMBL" id="SPRW01000003">
    <property type="protein sequence ID" value="TIC70565.1"/>
    <property type="molecule type" value="Genomic_DNA"/>
</dbReference>
<dbReference type="OrthoDB" id="10266980at2759"/>
<dbReference type="EMBL" id="SPRC01000002">
    <property type="protein sequence ID" value="TIB82454.1"/>
    <property type="molecule type" value="Genomic_DNA"/>
</dbReference>
<dbReference type="Proteomes" id="UP000310708">
    <property type="component" value="Unassembled WGS sequence"/>
</dbReference>
<feature type="domain" description="TLC" evidence="7">
    <location>
        <begin position="49"/>
        <end position="244"/>
    </location>
</feature>
<sequence>MELIDKIPYLRFHLRTLIASFIVCILLERISGYLFSWLYQDLYDKQTKKAKKDWQCHFVAFVHSVIVILPSFYLYFYDPIGKYNIFNYHPLVGELHALSAGYFLWDSITSIHLGSVSFTLHGVACLIMMLSSFQPFLMNFGPGFLLFELSTPFVNINWFMDRVPNWKTTGYYYANGILLVLTFFLARIVLGNLMLKSMVESMVYNRFKLSTFSIAIYLTGTVILCCLNYYWFYLMIKKVKRAFLKTTKTQ</sequence>
<organism evidence="9 16">
    <name type="scientific">Wallemia mellicola</name>
    <dbReference type="NCBI Taxonomy" id="1708541"/>
    <lineage>
        <taxon>Eukaryota</taxon>
        <taxon>Fungi</taxon>
        <taxon>Dikarya</taxon>
        <taxon>Basidiomycota</taxon>
        <taxon>Wallemiomycotina</taxon>
        <taxon>Wallemiomycetes</taxon>
        <taxon>Wallemiales</taxon>
        <taxon>Wallemiaceae</taxon>
        <taxon>Wallemia</taxon>
    </lineage>
</organism>
<evidence type="ECO:0000256" key="4">
    <source>
        <dbReference type="ARBA" id="ARBA00023136"/>
    </source>
</evidence>
<dbReference type="Proteomes" id="UP000305362">
    <property type="component" value="Unassembled WGS sequence"/>
</dbReference>
<evidence type="ECO:0000259" key="7">
    <source>
        <dbReference type="PROSITE" id="PS50922"/>
    </source>
</evidence>
<feature type="transmembrane region" description="Helical" evidence="6">
    <location>
        <begin position="117"/>
        <end position="137"/>
    </location>
</feature>
<dbReference type="Proteomes" id="UP000309601">
    <property type="component" value="Unassembled WGS sequence"/>
</dbReference>
<evidence type="ECO:0000256" key="1">
    <source>
        <dbReference type="ARBA" id="ARBA00004141"/>
    </source>
</evidence>
<keyword evidence="3 6" id="KW-1133">Transmembrane helix</keyword>
<dbReference type="GO" id="GO:0005783">
    <property type="term" value="C:endoplasmic reticulum"/>
    <property type="evidence" value="ECO:0007669"/>
    <property type="project" value="TreeGrafter"/>
</dbReference>
<name>A0A4T0RXI5_9BASI</name>
<evidence type="ECO:0000256" key="6">
    <source>
        <dbReference type="SAM" id="Phobius"/>
    </source>
</evidence>
<evidence type="ECO:0000313" key="14">
    <source>
        <dbReference type="Proteomes" id="UP000305362"/>
    </source>
</evidence>
<dbReference type="GO" id="GO:0055088">
    <property type="term" value="P:lipid homeostasis"/>
    <property type="evidence" value="ECO:0007669"/>
    <property type="project" value="TreeGrafter"/>
</dbReference>
<dbReference type="EMBL" id="SPRX01000006">
    <property type="protein sequence ID" value="TIC68700.1"/>
    <property type="molecule type" value="Genomic_DNA"/>
</dbReference>
<reference evidence="14 15" key="1">
    <citation type="submission" date="2019-03" db="EMBL/GenBank/DDBJ databases">
        <title>Sequencing 25 genomes of Wallemia mellicola.</title>
        <authorList>
            <person name="Gostincar C."/>
        </authorList>
    </citation>
    <scope>NUCLEOTIDE SEQUENCE [LARGE SCALE GENOMIC DNA]</scope>
    <source>
        <strain evidence="9 16">EXF-1262</strain>
        <strain evidence="12 17">EXF-1274</strain>
        <strain evidence="13 14">EXF-1277</strain>
        <strain evidence="8 18">EXF-6152</strain>
        <strain evidence="11 19">EXF-757</strain>
        <strain evidence="10 15">EXF-8738</strain>
    </source>
</reference>
<comment type="subcellular location">
    <subcellularLocation>
        <location evidence="1">Membrane</location>
        <topology evidence="1">Multi-pass membrane protein</topology>
    </subcellularLocation>
</comment>
<proteinExistence type="predicted"/>
<evidence type="ECO:0000313" key="13">
    <source>
        <dbReference type="EMBL" id="TIC71963.1"/>
    </source>
</evidence>
<protein>
    <recommendedName>
        <fullName evidence="7">TLC domain-containing protein</fullName>
    </recommendedName>
</protein>
<evidence type="ECO:0000313" key="8">
    <source>
        <dbReference type="EMBL" id="TIB82454.1"/>
    </source>
</evidence>
<evidence type="ECO:0000313" key="17">
    <source>
        <dbReference type="Proteomes" id="UP000309601"/>
    </source>
</evidence>
<dbReference type="PANTHER" id="PTHR13439">
    <property type="entry name" value="CT120 PROTEIN"/>
    <property type="match status" value="1"/>
</dbReference>
<keyword evidence="4 5" id="KW-0472">Membrane</keyword>
<feature type="transmembrane region" description="Helical" evidence="6">
    <location>
        <begin position="214"/>
        <end position="236"/>
    </location>
</feature>
<gene>
    <name evidence="11" type="ORF">E3Q01_00733</name>
    <name evidence="12" type="ORF">E3Q02_00499</name>
    <name evidence="13" type="ORF">E3Q03_00032</name>
    <name evidence="10" type="ORF">E3Q10_01415</name>
    <name evidence="9" type="ORF">E3Q17_00934</name>
    <name evidence="8" type="ORF">E3Q22_00262</name>
</gene>
<evidence type="ECO:0000313" key="12">
    <source>
        <dbReference type="EMBL" id="TIC70565.1"/>
    </source>
</evidence>
<dbReference type="Proteomes" id="UP000307169">
    <property type="component" value="Unassembled WGS sequence"/>
</dbReference>
<evidence type="ECO:0000313" key="19">
    <source>
        <dbReference type="Proteomes" id="UP000310708"/>
    </source>
</evidence>
<dbReference type="InterPro" id="IPR050846">
    <property type="entry name" value="TLCD"/>
</dbReference>
<evidence type="ECO:0000313" key="15">
    <source>
        <dbReference type="Proteomes" id="UP000305647"/>
    </source>
</evidence>
<comment type="caution">
    <text evidence="9">The sequence shown here is derived from an EMBL/GenBank/DDBJ whole genome shotgun (WGS) entry which is preliminary data.</text>
</comment>
<dbReference type="SMART" id="SM00724">
    <property type="entry name" value="TLC"/>
    <property type="match status" value="1"/>
</dbReference>
<evidence type="ECO:0000256" key="2">
    <source>
        <dbReference type="ARBA" id="ARBA00022692"/>
    </source>
</evidence>
<feature type="transmembrane region" description="Helical" evidence="6">
    <location>
        <begin position="172"/>
        <end position="194"/>
    </location>
</feature>
<evidence type="ECO:0000256" key="3">
    <source>
        <dbReference type="ARBA" id="ARBA00022989"/>
    </source>
</evidence>
<evidence type="ECO:0000256" key="5">
    <source>
        <dbReference type="PROSITE-ProRule" id="PRU00205"/>
    </source>
</evidence>
<evidence type="ECO:0000313" key="18">
    <source>
        <dbReference type="Proteomes" id="UP000310685"/>
    </source>
</evidence>
<dbReference type="OMA" id="AQWYNGM"/>
<keyword evidence="2 5" id="KW-0812">Transmembrane</keyword>
<feature type="transmembrane region" description="Helical" evidence="6">
    <location>
        <begin position="56"/>
        <end position="76"/>
    </location>
</feature>
<dbReference type="Pfam" id="PF03798">
    <property type="entry name" value="TRAM_LAG1_CLN8"/>
    <property type="match status" value="1"/>
</dbReference>
<dbReference type="GO" id="GO:0016020">
    <property type="term" value="C:membrane"/>
    <property type="evidence" value="ECO:0007669"/>
    <property type="project" value="UniProtKB-SubCell"/>
</dbReference>
<evidence type="ECO:0000313" key="11">
    <source>
        <dbReference type="EMBL" id="TIC68700.1"/>
    </source>
</evidence>
<dbReference type="PROSITE" id="PS50922">
    <property type="entry name" value="TLC"/>
    <property type="match status" value="1"/>
</dbReference>
<evidence type="ECO:0000313" key="16">
    <source>
        <dbReference type="Proteomes" id="UP000307169"/>
    </source>
</evidence>
<accession>A0A4T0RXI5</accession>